<keyword evidence="3" id="KW-1185">Reference proteome</keyword>
<accession>A0A4Z1E7D9</accession>
<name>A0A4Z1E7D9_9MICO</name>
<dbReference type="EMBL" id="RHPJ01000001">
    <property type="protein sequence ID" value="TGO06403.1"/>
    <property type="molecule type" value="Genomic_DNA"/>
</dbReference>
<dbReference type="Proteomes" id="UP000297318">
    <property type="component" value="Unassembled WGS sequence"/>
</dbReference>
<feature type="compositionally biased region" description="Basic and acidic residues" evidence="1">
    <location>
        <begin position="40"/>
        <end position="56"/>
    </location>
</feature>
<dbReference type="RefSeq" id="WP_158292550.1">
    <property type="nucleotide sequence ID" value="NZ_RHPJ01000001.1"/>
</dbReference>
<feature type="region of interest" description="Disordered" evidence="1">
    <location>
        <begin position="28"/>
        <end position="56"/>
    </location>
</feature>
<feature type="compositionally biased region" description="Low complexity" evidence="1">
    <location>
        <begin position="436"/>
        <end position="451"/>
    </location>
</feature>
<feature type="compositionally biased region" description="Low complexity" evidence="1">
    <location>
        <begin position="373"/>
        <end position="383"/>
    </location>
</feature>
<feature type="compositionally biased region" description="Gly residues" evidence="1">
    <location>
        <begin position="336"/>
        <end position="352"/>
    </location>
</feature>
<feature type="region of interest" description="Disordered" evidence="1">
    <location>
        <begin position="335"/>
        <end position="383"/>
    </location>
</feature>
<feature type="region of interest" description="Disordered" evidence="1">
    <location>
        <begin position="436"/>
        <end position="458"/>
    </location>
</feature>
<evidence type="ECO:0000256" key="1">
    <source>
        <dbReference type="SAM" id="MobiDB-lite"/>
    </source>
</evidence>
<comment type="caution">
    <text evidence="2">The sequence shown here is derived from an EMBL/GenBank/DDBJ whole genome shotgun (WGS) entry which is preliminary data.</text>
</comment>
<feature type="region of interest" description="Disordered" evidence="1">
    <location>
        <begin position="271"/>
        <end position="319"/>
    </location>
</feature>
<gene>
    <name evidence="2" type="ORF">SERN_0595</name>
</gene>
<sequence length="458" mass="46896">MSDDNRPEVAAQRMVALDHGEARLVGFAPGDAGLNGSPREGARLVGDDGRGPRRDVLTPVTDERRVVASSLGTPPRDRARLVGSRVTGLARCRRRPRRTPRGLMELSAVAAAFTDQAGVRGEQRQTLRRSAEAVEEVSARLRRQSEEPMLDGIQGDPARVAYLTLALHLRDTADAISGSLDGLELAERAMQEAHEEFRRIEKIELAPAHRSLLALGEPIVVSGVGMLTPAAAQQHWMTEVGKEQKVAARQAMQRFEADMARAASLMRPVEVPTFDGEDPTRTEPIIVEKPRVVTDPQPAPDSASVAQESPSTGAVAGGGAAGAAAAGAARFASARRGGGGGGGHRSAGGGSAGTAPRDTWVSTRAQHDTGPDGSMSPAAASSAAPAAAAPTTAAAAAGGAAVPFVPGSGGGTGGEAESGTAIVRSTHEDEAAAAIVAAASSSGSRSSIEAAPAESEDW</sequence>
<organism evidence="2 3">
    <name type="scientific">Serinibacter arcticus</name>
    <dbReference type="NCBI Taxonomy" id="1655435"/>
    <lineage>
        <taxon>Bacteria</taxon>
        <taxon>Bacillati</taxon>
        <taxon>Actinomycetota</taxon>
        <taxon>Actinomycetes</taxon>
        <taxon>Micrococcales</taxon>
        <taxon>Beutenbergiaceae</taxon>
        <taxon>Serinibacter</taxon>
    </lineage>
</organism>
<proteinExistence type="predicted"/>
<protein>
    <submittedName>
        <fullName evidence="2">Uncharacterized protein</fullName>
    </submittedName>
</protein>
<dbReference type="OrthoDB" id="9848435at2"/>
<reference evidence="2 3" key="1">
    <citation type="submission" date="2018-11" db="EMBL/GenBank/DDBJ databases">
        <title>Complete genome sequencing of the Actinobacteria Serinibacter sp. K3-2.</title>
        <authorList>
            <person name="Rakitin A.L."/>
            <person name="Beletsky A.V."/>
            <person name="Mardanov A.V."/>
            <person name="Ravin N.V."/>
            <person name="Gromova A.S."/>
            <person name="Filippova S.N."/>
            <person name="Gal'Chenko V.F."/>
        </authorList>
    </citation>
    <scope>NUCLEOTIDE SEQUENCE [LARGE SCALE GENOMIC DNA]</scope>
    <source>
        <strain evidence="2 3">K3-2</strain>
    </source>
</reference>
<feature type="compositionally biased region" description="Basic and acidic residues" evidence="1">
    <location>
        <begin position="278"/>
        <end position="292"/>
    </location>
</feature>
<evidence type="ECO:0000313" key="3">
    <source>
        <dbReference type="Proteomes" id="UP000297318"/>
    </source>
</evidence>
<evidence type="ECO:0000313" key="2">
    <source>
        <dbReference type="EMBL" id="TGO06403.1"/>
    </source>
</evidence>
<dbReference type="AlphaFoldDB" id="A0A4Z1E7D9"/>